<keyword evidence="6" id="KW-1185">Reference proteome</keyword>
<feature type="chain" id="PRO_5043052492" description="MHC class I-like antigen recognition-like domain-containing protein" evidence="3">
    <location>
        <begin position="17"/>
        <end position="247"/>
    </location>
</feature>
<keyword evidence="2" id="KW-0812">Transmembrane</keyword>
<keyword evidence="2" id="KW-0472">Membrane</keyword>
<keyword evidence="2" id="KW-1133">Transmembrane helix</keyword>
<dbReference type="Proteomes" id="UP001356427">
    <property type="component" value="Unassembled WGS sequence"/>
</dbReference>
<accession>A0AAN8LEB8</accession>
<proteinExistence type="predicted"/>
<dbReference type="Pfam" id="PF00129">
    <property type="entry name" value="MHC_I"/>
    <property type="match status" value="1"/>
</dbReference>
<keyword evidence="3" id="KW-0732">Signal</keyword>
<dbReference type="Gene3D" id="3.30.500.10">
    <property type="entry name" value="MHC class I-like antigen recognition-like"/>
    <property type="match status" value="1"/>
</dbReference>
<evidence type="ECO:0000256" key="1">
    <source>
        <dbReference type="ARBA" id="ARBA00023180"/>
    </source>
</evidence>
<feature type="transmembrane region" description="Helical" evidence="2">
    <location>
        <begin position="182"/>
        <end position="205"/>
    </location>
</feature>
<name>A0AAN8LEB8_9TELE</name>
<evidence type="ECO:0000259" key="4">
    <source>
        <dbReference type="Pfam" id="PF00129"/>
    </source>
</evidence>
<feature type="signal peptide" evidence="3">
    <location>
        <begin position="1"/>
        <end position="16"/>
    </location>
</feature>
<dbReference type="InterPro" id="IPR011161">
    <property type="entry name" value="MHC_I-like_Ag-recog"/>
</dbReference>
<dbReference type="EMBL" id="JAGTTL010000016">
    <property type="protein sequence ID" value="KAK6310562.1"/>
    <property type="molecule type" value="Genomic_DNA"/>
</dbReference>
<reference evidence="5 6" key="1">
    <citation type="submission" date="2021-04" db="EMBL/GenBank/DDBJ databases">
        <authorList>
            <person name="De Guttry C."/>
            <person name="Zahm M."/>
            <person name="Klopp C."/>
            <person name="Cabau C."/>
            <person name="Louis A."/>
            <person name="Berthelot C."/>
            <person name="Parey E."/>
            <person name="Roest Crollius H."/>
            <person name="Montfort J."/>
            <person name="Robinson-Rechavi M."/>
            <person name="Bucao C."/>
            <person name="Bouchez O."/>
            <person name="Gislard M."/>
            <person name="Lluch J."/>
            <person name="Milhes M."/>
            <person name="Lampietro C."/>
            <person name="Lopez Roques C."/>
            <person name="Donnadieu C."/>
            <person name="Braasch I."/>
            <person name="Desvignes T."/>
            <person name="Postlethwait J."/>
            <person name="Bobe J."/>
            <person name="Wedekind C."/>
            <person name="Guiguen Y."/>
        </authorList>
    </citation>
    <scope>NUCLEOTIDE SEQUENCE [LARGE SCALE GENOMIC DNA]</scope>
    <source>
        <strain evidence="5">Cs_M1</strain>
        <tissue evidence="5">Blood</tissue>
    </source>
</reference>
<evidence type="ECO:0000256" key="2">
    <source>
        <dbReference type="SAM" id="Phobius"/>
    </source>
</evidence>
<evidence type="ECO:0000313" key="6">
    <source>
        <dbReference type="Proteomes" id="UP001356427"/>
    </source>
</evidence>
<dbReference type="AlphaFoldDB" id="A0AAN8LEB8"/>
<gene>
    <name evidence="5" type="ORF">J4Q44_G00186170</name>
</gene>
<protein>
    <recommendedName>
        <fullName evidence="4">MHC class I-like antigen recognition-like domain-containing protein</fullName>
    </recommendedName>
</protein>
<sequence>MRLPLTFILLFKLNWGLPTDTVIQFQRSGVVGEVETVEQVLVNGAPLSSYGKDVSGIIRDVLLDNYSESFQQAFEIEENVTNTMTKNHTYHYLRVRECKLDGFRVVRLTDQLLVNGNDFLTLDRSTDTWTAEVPQALALKQLWDWDTERMRRERIQLHESCTELMKELTYSEPTTTGAGMSMLTVLAPLLACLAFIALVIASFLISKRQDPNGSGHPGGVLGSIVHYPQNVTETLQASQSGKGYQVL</sequence>
<evidence type="ECO:0000256" key="3">
    <source>
        <dbReference type="SAM" id="SignalP"/>
    </source>
</evidence>
<organism evidence="5 6">
    <name type="scientific">Coregonus suidteri</name>
    <dbReference type="NCBI Taxonomy" id="861788"/>
    <lineage>
        <taxon>Eukaryota</taxon>
        <taxon>Metazoa</taxon>
        <taxon>Chordata</taxon>
        <taxon>Craniata</taxon>
        <taxon>Vertebrata</taxon>
        <taxon>Euteleostomi</taxon>
        <taxon>Actinopterygii</taxon>
        <taxon>Neopterygii</taxon>
        <taxon>Teleostei</taxon>
        <taxon>Protacanthopterygii</taxon>
        <taxon>Salmoniformes</taxon>
        <taxon>Salmonidae</taxon>
        <taxon>Coregoninae</taxon>
        <taxon>Coregonus</taxon>
    </lineage>
</organism>
<evidence type="ECO:0000313" key="5">
    <source>
        <dbReference type="EMBL" id="KAK6310562.1"/>
    </source>
</evidence>
<dbReference type="InterPro" id="IPR011162">
    <property type="entry name" value="MHC_I/II-like_Ag-recog"/>
</dbReference>
<feature type="domain" description="MHC class I-like antigen recognition-like" evidence="4">
    <location>
        <begin position="72"/>
        <end position="166"/>
    </location>
</feature>
<keyword evidence="1" id="KW-0325">Glycoprotein</keyword>
<comment type="caution">
    <text evidence="5">The sequence shown here is derived from an EMBL/GenBank/DDBJ whole genome shotgun (WGS) entry which is preliminary data.</text>
</comment>
<dbReference type="InterPro" id="IPR037055">
    <property type="entry name" value="MHC_I-like_Ag-recog_sf"/>
</dbReference>
<dbReference type="SUPFAM" id="SSF54452">
    <property type="entry name" value="MHC antigen-recognition domain"/>
    <property type="match status" value="1"/>
</dbReference>